<comment type="caution">
    <text evidence="5">The sequence shown here is derived from an EMBL/GenBank/DDBJ whole genome shotgun (WGS) entry which is preliminary data.</text>
</comment>
<dbReference type="SMART" id="SM00342">
    <property type="entry name" value="HTH_ARAC"/>
    <property type="match status" value="1"/>
</dbReference>
<dbReference type="Proteomes" id="UP000273898">
    <property type="component" value="Unassembled WGS sequence"/>
</dbReference>
<evidence type="ECO:0000313" key="6">
    <source>
        <dbReference type="Proteomes" id="UP000273898"/>
    </source>
</evidence>
<gene>
    <name evidence="5" type="ORF">BCL90_5226</name>
</gene>
<protein>
    <submittedName>
        <fullName evidence="5">AraC family transcriptional regulator</fullName>
    </submittedName>
</protein>
<dbReference type="PRINTS" id="PR00032">
    <property type="entry name" value="HTHARAC"/>
</dbReference>
<dbReference type="SUPFAM" id="SSF46689">
    <property type="entry name" value="Homeodomain-like"/>
    <property type="match status" value="1"/>
</dbReference>
<dbReference type="InterPro" id="IPR020449">
    <property type="entry name" value="Tscrpt_reg_AraC-type_HTH"/>
</dbReference>
<keyword evidence="2" id="KW-0238">DNA-binding</keyword>
<dbReference type="PROSITE" id="PS01124">
    <property type="entry name" value="HTH_ARAC_FAMILY_2"/>
    <property type="match status" value="1"/>
</dbReference>
<organism evidence="5 6">
    <name type="scientific">Pedobacter alluvionis</name>
    <dbReference type="NCBI Taxonomy" id="475253"/>
    <lineage>
        <taxon>Bacteria</taxon>
        <taxon>Pseudomonadati</taxon>
        <taxon>Bacteroidota</taxon>
        <taxon>Sphingobacteriia</taxon>
        <taxon>Sphingobacteriales</taxon>
        <taxon>Sphingobacteriaceae</taxon>
        <taxon>Pedobacter</taxon>
    </lineage>
</organism>
<dbReference type="GO" id="GO:0003700">
    <property type="term" value="F:DNA-binding transcription factor activity"/>
    <property type="evidence" value="ECO:0007669"/>
    <property type="project" value="InterPro"/>
</dbReference>
<reference evidence="5 6" key="1">
    <citation type="submission" date="2018-10" db="EMBL/GenBank/DDBJ databases">
        <title>Genomic Encyclopedia of Archaeal and Bacterial Type Strains, Phase II (KMG-II): from individual species to whole genera.</title>
        <authorList>
            <person name="Goeker M."/>
        </authorList>
    </citation>
    <scope>NUCLEOTIDE SEQUENCE [LARGE SCALE GENOMIC DNA]</scope>
    <source>
        <strain evidence="5 6">DSM 19624</strain>
    </source>
</reference>
<dbReference type="Pfam" id="PF12833">
    <property type="entry name" value="HTH_18"/>
    <property type="match status" value="1"/>
</dbReference>
<evidence type="ECO:0000256" key="3">
    <source>
        <dbReference type="ARBA" id="ARBA00023163"/>
    </source>
</evidence>
<sequence length="322" mass="37146">MIGLLVNIGPVINFESMSNKHIYRFNSIAEFHKMSGLPKPEHPLVSLVDYGMVAYQTNETEISWMQNFYSIGLKRNIEGKFKYGQQQYDFDEGLMTFVAPKQVVSITLDKTKTTKPSGFLLFIHPDFLWNTNLVKTISKYEFFGYKVNEALFMSEKEEAVIIDILKNIQREYHSAIDKFTQNIIIAQVEQLLGYCERFYQRQFITRAKTNHQILAKVESILENYFNDDNLINKGTPTAQYLAEQLHLSPNYLGSLLKALTGNSTQTHIHEKLIEKAKEKLSTTNLSVSEIAYELGFEHSQSFSKLFKSKTKISPLEFRASFN</sequence>
<evidence type="ECO:0000256" key="1">
    <source>
        <dbReference type="ARBA" id="ARBA00023015"/>
    </source>
</evidence>
<dbReference type="PANTHER" id="PTHR43280:SF32">
    <property type="entry name" value="TRANSCRIPTIONAL REGULATORY PROTEIN"/>
    <property type="match status" value="1"/>
</dbReference>
<evidence type="ECO:0000256" key="2">
    <source>
        <dbReference type="ARBA" id="ARBA00023125"/>
    </source>
</evidence>
<name>A0A497XL00_9SPHI</name>
<feature type="domain" description="HTH araC/xylS-type" evidence="4">
    <location>
        <begin position="215"/>
        <end position="320"/>
    </location>
</feature>
<dbReference type="InterPro" id="IPR009057">
    <property type="entry name" value="Homeodomain-like_sf"/>
</dbReference>
<dbReference type="Gene3D" id="1.10.10.60">
    <property type="entry name" value="Homeodomain-like"/>
    <property type="match status" value="1"/>
</dbReference>
<accession>A0A497XL00</accession>
<dbReference type="AlphaFoldDB" id="A0A497XL00"/>
<dbReference type="PANTHER" id="PTHR43280">
    <property type="entry name" value="ARAC-FAMILY TRANSCRIPTIONAL REGULATOR"/>
    <property type="match status" value="1"/>
</dbReference>
<evidence type="ECO:0000259" key="4">
    <source>
        <dbReference type="PROSITE" id="PS01124"/>
    </source>
</evidence>
<dbReference type="GO" id="GO:0043565">
    <property type="term" value="F:sequence-specific DNA binding"/>
    <property type="evidence" value="ECO:0007669"/>
    <property type="project" value="InterPro"/>
</dbReference>
<evidence type="ECO:0000313" key="5">
    <source>
        <dbReference type="EMBL" id="RLJ69305.1"/>
    </source>
</evidence>
<dbReference type="EMBL" id="RCCK01000017">
    <property type="protein sequence ID" value="RLJ69305.1"/>
    <property type="molecule type" value="Genomic_DNA"/>
</dbReference>
<proteinExistence type="predicted"/>
<keyword evidence="3" id="KW-0804">Transcription</keyword>
<keyword evidence="1" id="KW-0805">Transcription regulation</keyword>
<dbReference type="InterPro" id="IPR018060">
    <property type="entry name" value="HTH_AraC"/>
</dbReference>